<comment type="caution">
    <text evidence="13">The sequence shown here is derived from an EMBL/GenBank/DDBJ whole genome shotgun (WGS) entry which is preliminary data.</text>
</comment>
<dbReference type="InterPro" id="IPR002048">
    <property type="entry name" value="EF_hand_dom"/>
</dbReference>
<evidence type="ECO:0000256" key="1">
    <source>
        <dbReference type="ARBA" id="ARBA00004141"/>
    </source>
</evidence>
<comment type="subcellular location">
    <subcellularLocation>
        <location evidence="1">Membrane</location>
        <topology evidence="1">Multi-pass membrane protein</topology>
    </subcellularLocation>
</comment>
<dbReference type="SUPFAM" id="SSF81324">
    <property type="entry name" value="Voltage-gated potassium channels"/>
    <property type="match status" value="1"/>
</dbReference>
<dbReference type="InterPro" id="IPR011992">
    <property type="entry name" value="EF-hand-dom_pair"/>
</dbReference>
<keyword evidence="7 11" id="KW-0472">Membrane</keyword>
<evidence type="ECO:0000256" key="3">
    <source>
        <dbReference type="ARBA" id="ARBA00022692"/>
    </source>
</evidence>
<evidence type="ECO:0000256" key="7">
    <source>
        <dbReference type="ARBA" id="ARBA00023136"/>
    </source>
</evidence>
<dbReference type="InterPro" id="IPR051021">
    <property type="entry name" value="Mito_Ser/Thr_phosphatase"/>
</dbReference>
<dbReference type="InterPro" id="IPR027359">
    <property type="entry name" value="Volt_channel_dom_sf"/>
</dbReference>
<feature type="compositionally biased region" description="Basic and acidic residues" evidence="10">
    <location>
        <begin position="1536"/>
        <end position="1562"/>
    </location>
</feature>
<dbReference type="Pfam" id="PF00300">
    <property type="entry name" value="His_Phos_1"/>
    <property type="match status" value="1"/>
</dbReference>
<feature type="compositionally biased region" description="Pro residues" evidence="10">
    <location>
        <begin position="101"/>
        <end position="122"/>
    </location>
</feature>
<dbReference type="InterPro" id="IPR005821">
    <property type="entry name" value="Ion_trans_dom"/>
</dbReference>
<evidence type="ECO:0000256" key="6">
    <source>
        <dbReference type="ARBA" id="ARBA00022989"/>
    </source>
</evidence>
<evidence type="ECO:0000256" key="8">
    <source>
        <dbReference type="ARBA" id="ARBA00039765"/>
    </source>
</evidence>
<feature type="transmembrane region" description="Helical" evidence="11">
    <location>
        <begin position="460"/>
        <end position="488"/>
    </location>
</feature>
<evidence type="ECO:0000256" key="5">
    <source>
        <dbReference type="ARBA" id="ARBA00022837"/>
    </source>
</evidence>
<gene>
    <name evidence="13" type="primary">pgam5</name>
    <name evidence="13" type="ORF">SNEC2469_LOCUS12826</name>
</gene>
<dbReference type="GO" id="GO:0004722">
    <property type="term" value="F:protein serine/threonine phosphatase activity"/>
    <property type="evidence" value="ECO:0007669"/>
    <property type="project" value="TreeGrafter"/>
</dbReference>
<protein>
    <recommendedName>
        <fullName evidence="8">Serine/threonine-protein phosphatase PGAM5, mitochondrial</fullName>
    </recommendedName>
    <alternativeName>
        <fullName evidence="9">Serine/threonine-protein phosphatase Pgam5, mitochondrial</fullName>
    </alternativeName>
</protein>
<feature type="non-terminal residue" evidence="13">
    <location>
        <position position="1598"/>
    </location>
</feature>
<dbReference type="SUPFAM" id="SSF47473">
    <property type="entry name" value="EF-hand"/>
    <property type="match status" value="1"/>
</dbReference>
<feature type="transmembrane region" description="Helical" evidence="11">
    <location>
        <begin position="551"/>
        <end position="576"/>
    </location>
</feature>
<dbReference type="OrthoDB" id="431962at2759"/>
<evidence type="ECO:0000256" key="11">
    <source>
        <dbReference type="SAM" id="Phobius"/>
    </source>
</evidence>
<evidence type="ECO:0000259" key="12">
    <source>
        <dbReference type="PROSITE" id="PS50222"/>
    </source>
</evidence>
<keyword evidence="3 11" id="KW-0812">Transmembrane</keyword>
<feature type="compositionally biased region" description="Low complexity" evidence="10">
    <location>
        <begin position="1564"/>
        <end position="1574"/>
    </location>
</feature>
<feature type="region of interest" description="Disordered" evidence="10">
    <location>
        <begin position="777"/>
        <end position="831"/>
    </location>
</feature>
<keyword evidence="4" id="KW-0378">Hydrolase</keyword>
<dbReference type="SMART" id="SM00054">
    <property type="entry name" value="EFh"/>
    <property type="match status" value="2"/>
</dbReference>
<feature type="compositionally biased region" description="Polar residues" evidence="10">
    <location>
        <begin position="272"/>
        <end position="297"/>
    </location>
</feature>
<feature type="compositionally biased region" description="Basic and acidic residues" evidence="10">
    <location>
        <begin position="1177"/>
        <end position="1190"/>
    </location>
</feature>
<dbReference type="CDD" id="cd00051">
    <property type="entry name" value="EFh"/>
    <property type="match status" value="1"/>
</dbReference>
<evidence type="ECO:0000256" key="4">
    <source>
        <dbReference type="ARBA" id="ARBA00022801"/>
    </source>
</evidence>
<evidence type="ECO:0000313" key="13">
    <source>
        <dbReference type="EMBL" id="CAE7459376.1"/>
    </source>
</evidence>
<dbReference type="GO" id="GO:0090141">
    <property type="term" value="P:positive regulation of mitochondrial fission"/>
    <property type="evidence" value="ECO:0007669"/>
    <property type="project" value="TreeGrafter"/>
</dbReference>
<dbReference type="PROSITE" id="PS00018">
    <property type="entry name" value="EF_HAND_1"/>
    <property type="match status" value="2"/>
</dbReference>
<feature type="region of interest" description="Disordered" evidence="10">
    <location>
        <begin position="1381"/>
        <end position="1450"/>
    </location>
</feature>
<feature type="region of interest" description="Disordered" evidence="10">
    <location>
        <begin position="714"/>
        <end position="758"/>
    </location>
</feature>
<dbReference type="InterPro" id="IPR018247">
    <property type="entry name" value="EF_Hand_1_Ca_BS"/>
</dbReference>
<feature type="domain" description="EF-hand" evidence="12">
    <location>
        <begin position="643"/>
        <end position="678"/>
    </location>
</feature>
<feature type="compositionally biased region" description="Low complexity" evidence="10">
    <location>
        <begin position="1427"/>
        <end position="1439"/>
    </location>
</feature>
<comment type="similarity">
    <text evidence="2">Belongs to the phosphoglycerate mutase family. BPG-dependent PGAM subfamily.</text>
</comment>
<dbReference type="SMART" id="SM00855">
    <property type="entry name" value="PGAM"/>
    <property type="match status" value="1"/>
</dbReference>
<dbReference type="PANTHER" id="PTHR20935">
    <property type="entry name" value="PHOSPHOGLYCERATE MUTASE-RELATED"/>
    <property type="match status" value="1"/>
</dbReference>
<dbReference type="GO" id="GO:0005739">
    <property type="term" value="C:mitochondrion"/>
    <property type="evidence" value="ECO:0007669"/>
    <property type="project" value="TreeGrafter"/>
</dbReference>
<name>A0A812S112_9DINO</name>
<dbReference type="GO" id="GO:0016020">
    <property type="term" value="C:membrane"/>
    <property type="evidence" value="ECO:0007669"/>
    <property type="project" value="UniProtKB-SubCell"/>
</dbReference>
<proteinExistence type="inferred from homology"/>
<feature type="compositionally biased region" description="Acidic residues" evidence="10">
    <location>
        <begin position="781"/>
        <end position="790"/>
    </location>
</feature>
<evidence type="ECO:0000256" key="10">
    <source>
        <dbReference type="SAM" id="MobiDB-lite"/>
    </source>
</evidence>
<dbReference type="Pfam" id="PF13499">
    <property type="entry name" value="EF-hand_7"/>
    <property type="match status" value="1"/>
</dbReference>
<evidence type="ECO:0000256" key="9">
    <source>
        <dbReference type="ARBA" id="ARBA00040722"/>
    </source>
</evidence>
<keyword evidence="6 11" id="KW-1133">Transmembrane helix</keyword>
<dbReference type="Gene3D" id="1.10.238.10">
    <property type="entry name" value="EF-hand"/>
    <property type="match status" value="1"/>
</dbReference>
<feature type="region of interest" description="Disordered" evidence="10">
    <location>
        <begin position="1536"/>
        <end position="1582"/>
    </location>
</feature>
<dbReference type="PANTHER" id="PTHR20935:SF0">
    <property type="entry name" value="SERINE_THREONINE-PROTEIN PHOSPHATASE PGAM5, MITOCHONDRIAL"/>
    <property type="match status" value="1"/>
</dbReference>
<feature type="region of interest" description="Disordered" evidence="10">
    <location>
        <begin position="1462"/>
        <end position="1494"/>
    </location>
</feature>
<organism evidence="13 14">
    <name type="scientific">Symbiodinium necroappetens</name>
    <dbReference type="NCBI Taxonomy" id="1628268"/>
    <lineage>
        <taxon>Eukaryota</taxon>
        <taxon>Sar</taxon>
        <taxon>Alveolata</taxon>
        <taxon>Dinophyceae</taxon>
        <taxon>Suessiales</taxon>
        <taxon>Symbiodiniaceae</taxon>
        <taxon>Symbiodinium</taxon>
    </lineage>
</organism>
<sequence>MSVMGASGAGPGPDRWKELEMKLTEVCQQHQESIQRCFADFVQQAPAVASQLTLVESKFADAVPNPPLARAPSRQSRLPPLDAVVSPSAKTARFAEISDAPLPPTALPPTLPPPRSPGPSDPESPERAESGTKAEVAAEAPGAPNGSALEGGAREVQTDTKAAEPETASPIDPVEVPGLANVAEEPANQTSDSPLQKGLVPRSSRRRSAQLPAEDLPEIEEGQSLGDPGLSAVTGSCSTGLAHHVKLSNSKEWSNDDEPPDTLPGVPDGLVTTPQLQSLHTLQSGDSEGNPGRNRSNPGLRKSNFIAHENRRKVFEKQSKIQRLTESPAFESVSGFLILLNCLFVAWQTQAKALDDEFRAKAGLELVVSEPFEFTVLQGIFLVCFSSELGLRFMADKWYLFSCSNPNAFWNWLDLMVVTFDLVSIFLEVWVQFSLLRVIRVIRVIRVAKMIRVMRTFQELRLLMHSIISCIRSLIWVVAVLCLMLGMFSVMFTSAVGSTLDTAVQRRDPANSVLIEHFGTLDRSTINLYMAMTGGTDWSVQYDAMRPLSGIYLALFLLYITFSIYALANVVTGIFLENARNSGKRDREHVIAEELQTKTQFLHELQRVFDEMDANDSGTISKEEFEGTLQDERVQAYFNAMKLDAREVEYLFALLDFDGSGEVSYSEFVDGCWKLQGEARSLDMKILQLEIESLSKLVHHVLAKVSTESRLRPIEDDAHAGRPEERSYFSRPSEGILGSFAPEEGTGIPDVPDKDCEMPLDRREQFLAATKRRHEVQWQLESEEEEEEEGSNVVIEEPVASPAPDSRTTKRHRVGGETRSAPGKRGGQGGWQLGKQPIEMQLTMETLNTQRLDALERASSRLDTDLQGARETDRMRMLQPDEAVAAASMQTPGIGRTKTALEETMARLPQPLSALRPWVQAEVRVSRWFQHGRAFSSSASFKAEDRHWNPGVILAGAGLALGYYSEYGKKGRPGCEEKDWWKDPSKCSDASSLWQRGWNSDWDGRAPPTSLTTPVKTTGPIRHLLLIRHGQYNLDDEEHGLTDLGREQSAKLGQRLLSERLGLKKDRYGEVQVQYSGIWVSTVTRARQTAEILSSYLPDVPVQDPDPLLAEGKPTVPHPTSQQPARPADIWEDSARMEAGFRKFVHRAVDHKRLAEKEAKREKKLKKELGEGYVPPEKQEAERTESEKEPEPQRVYEIYVCHMNLIRYFVMRALQLPPEAWLRLRGDNAGITEIIIHPDGRVSLSRFADVGHLPIEMGQGKSSIGCAHLAQLEKALADTAVLQSRATAALERIARQQSALKRIPVACPSCGSFNVPQGSAWHTGDLISCQDCSQSFLPLSSFQVREDLSVLKTAVQRLRDQQERIQYLECCVAKSEVSMSPVATARPSKAPEEALTRKAPARGPMASPHFAPQIMSPRCPRQAGLGPSTDSTSSPDASPGHPFLSPCSPSRRLDQFGFSAQLEQSQSPAAGVGRTPAGFNDRGEALSAPRAQAKEKPPILMPLLDTQDLLTNSSSSSAPLCFHGNKLSRWQMDTEQKTREALQRMRQESKGKGRARKEREEGEIASASESEGSRLTSWDARPQSLVAGPQAILQKWVP</sequence>
<dbReference type="Gene3D" id="3.40.50.1240">
    <property type="entry name" value="Phosphoglycerate mutase-like"/>
    <property type="match status" value="1"/>
</dbReference>
<dbReference type="EMBL" id="CAJNJA010020398">
    <property type="protein sequence ID" value="CAE7459376.1"/>
    <property type="molecule type" value="Genomic_DNA"/>
</dbReference>
<keyword evidence="5" id="KW-0106">Calcium</keyword>
<feature type="region of interest" description="Disordered" evidence="10">
    <location>
        <begin position="87"/>
        <end position="233"/>
    </location>
</feature>
<feature type="region of interest" description="Disordered" evidence="10">
    <location>
        <begin position="1165"/>
        <end position="1190"/>
    </location>
</feature>
<feature type="domain" description="EF-hand" evidence="12">
    <location>
        <begin position="600"/>
        <end position="635"/>
    </location>
</feature>
<evidence type="ECO:0000256" key="2">
    <source>
        <dbReference type="ARBA" id="ARBA00006717"/>
    </source>
</evidence>
<feature type="region of interest" description="Disordered" evidence="10">
    <location>
        <begin position="249"/>
        <end position="303"/>
    </location>
</feature>
<keyword evidence="14" id="KW-1185">Reference proteome</keyword>
<dbReference type="CDD" id="cd07067">
    <property type="entry name" value="HP_PGM_like"/>
    <property type="match status" value="1"/>
</dbReference>
<dbReference type="Gene3D" id="1.20.120.350">
    <property type="entry name" value="Voltage-gated potassium channels. Chain C"/>
    <property type="match status" value="1"/>
</dbReference>
<dbReference type="SUPFAM" id="SSF53254">
    <property type="entry name" value="Phosphoglycerate mutase-like"/>
    <property type="match status" value="1"/>
</dbReference>
<dbReference type="InterPro" id="IPR013078">
    <property type="entry name" value="His_Pase_superF_clade-1"/>
</dbReference>
<feature type="compositionally biased region" description="Basic and acidic residues" evidence="10">
    <location>
        <begin position="714"/>
        <end position="728"/>
    </location>
</feature>
<dbReference type="Pfam" id="PF00520">
    <property type="entry name" value="Ion_trans"/>
    <property type="match status" value="1"/>
</dbReference>
<dbReference type="Proteomes" id="UP000601435">
    <property type="component" value="Unassembled WGS sequence"/>
</dbReference>
<dbReference type="InterPro" id="IPR029033">
    <property type="entry name" value="His_PPase_superfam"/>
</dbReference>
<evidence type="ECO:0000313" key="14">
    <source>
        <dbReference type="Proteomes" id="UP000601435"/>
    </source>
</evidence>
<reference evidence="13" key="1">
    <citation type="submission" date="2021-02" db="EMBL/GenBank/DDBJ databases">
        <authorList>
            <person name="Dougan E. K."/>
            <person name="Rhodes N."/>
            <person name="Thang M."/>
            <person name="Chan C."/>
        </authorList>
    </citation>
    <scope>NUCLEOTIDE SEQUENCE</scope>
</reference>
<dbReference type="GO" id="GO:0005509">
    <property type="term" value="F:calcium ion binding"/>
    <property type="evidence" value="ECO:0007669"/>
    <property type="project" value="InterPro"/>
</dbReference>
<feature type="compositionally biased region" description="Basic and acidic residues" evidence="10">
    <location>
        <begin position="152"/>
        <end position="164"/>
    </location>
</feature>
<dbReference type="GO" id="GO:0005216">
    <property type="term" value="F:monoatomic ion channel activity"/>
    <property type="evidence" value="ECO:0007669"/>
    <property type="project" value="InterPro"/>
</dbReference>
<dbReference type="Gene3D" id="1.10.287.70">
    <property type="match status" value="1"/>
</dbReference>
<dbReference type="PROSITE" id="PS50222">
    <property type="entry name" value="EF_HAND_2"/>
    <property type="match status" value="2"/>
</dbReference>
<accession>A0A812S112</accession>